<protein>
    <recommendedName>
        <fullName evidence="2">Glycosyl hydrolase family 31 C-terminal domain-containing protein</fullName>
    </recommendedName>
</protein>
<comment type="caution">
    <text evidence="3">The sequence shown here is derived from an EMBL/GenBank/DDBJ whole genome shotgun (WGS) entry which is preliminary data.</text>
</comment>
<name>A0A9W6S5E7_9ACTN</name>
<keyword evidence="4" id="KW-1185">Reference proteome</keyword>
<feature type="region of interest" description="Disordered" evidence="1">
    <location>
        <begin position="67"/>
        <end position="104"/>
    </location>
</feature>
<dbReference type="InterPro" id="IPR013780">
    <property type="entry name" value="Glyco_hydro_b"/>
</dbReference>
<evidence type="ECO:0000313" key="4">
    <source>
        <dbReference type="Proteomes" id="UP001165074"/>
    </source>
</evidence>
<sequence>MTGSGDLLVAPVFQEGGEVDYSVPEETWTHLLSGETVTRPGWRRERYGFDSLPLLVRPGAVLPLGGRPDYGWPPRPYPRQGWRGDRGVRARPARTYGGGVHRPA</sequence>
<accession>A0A9W6S5E7</accession>
<evidence type="ECO:0000313" key="3">
    <source>
        <dbReference type="EMBL" id="GLY88961.1"/>
    </source>
</evidence>
<evidence type="ECO:0000259" key="2">
    <source>
        <dbReference type="Pfam" id="PF21365"/>
    </source>
</evidence>
<dbReference type="Proteomes" id="UP001165074">
    <property type="component" value="Unassembled WGS sequence"/>
</dbReference>
<organism evidence="3 4">
    <name type="scientific">Actinoallomurus iriomotensis</name>
    <dbReference type="NCBI Taxonomy" id="478107"/>
    <lineage>
        <taxon>Bacteria</taxon>
        <taxon>Bacillati</taxon>
        <taxon>Actinomycetota</taxon>
        <taxon>Actinomycetes</taxon>
        <taxon>Streptosporangiales</taxon>
        <taxon>Thermomonosporaceae</taxon>
        <taxon>Actinoallomurus</taxon>
    </lineage>
</organism>
<evidence type="ECO:0000256" key="1">
    <source>
        <dbReference type="SAM" id="MobiDB-lite"/>
    </source>
</evidence>
<dbReference type="Pfam" id="PF21365">
    <property type="entry name" value="Glyco_hydro_31_3rd"/>
    <property type="match status" value="1"/>
</dbReference>
<dbReference type="Gene3D" id="2.60.40.1180">
    <property type="entry name" value="Golgi alpha-mannosidase II"/>
    <property type="match status" value="1"/>
</dbReference>
<proteinExistence type="predicted"/>
<dbReference type="InterPro" id="IPR048395">
    <property type="entry name" value="Glyco_hydro_31_C"/>
</dbReference>
<dbReference type="AlphaFoldDB" id="A0A9W6S5E7"/>
<dbReference type="SUPFAM" id="SSF51011">
    <property type="entry name" value="Glycosyl hydrolase domain"/>
    <property type="match status" value="1"/>
</dbReference>
<dbReference type="RefSeq" id="WP_432705974.1">
    <property type="nucleotide sequence ID" value="NZ_BSTK01000012.1"/>
</dbReference>
<dbReference type="EMBL" id="BSTK01000012">
    <property type="protein sequence ID" value="GLY88961.1"/>
    <property type="molecule type" value="Genomic_DNA"/>
</dbReference>
<feature type="domain" description="Glycosyl hydrolase family 31 C-terminal" evidence="2">
    <location>
        <begin position="2"/>
        <end position="62"/>
    </location>
</feature>
<reference evidence="3" key="1">
    <citation type="submission" date="2023-03" db="EMBL/GenBank/DDBJ databases">
        <title>Actinoallomurus iriomotensis NBRC 103684.</title>
        <authorList>
            <person name="Ichikawa N."/>
            <person name="Sato H."/>
            <person name="Tonouchi N."/>
        </authorList>
    </citation>
    <scope>NUCLEOTIDE SEQUENCE</scope>
    <source>
        <strain evidence="3">NBRC 103684</strain>
    </source>
</reference>
<gene>
    <name evidence="3" type="ORF">Airi02_068900</name>
</gene>